<dbReference type="GO" id="GO:0019146">
    <property type="term" value="F:arabinose-5-phosphate isomerase activity"/>
    <property type="evidence" value="ECO:0007669"/>
    <property type="project" value="UniProtKB-EC"/>
</dbReference>
<feature type="domain" description="SIS" evidence="9">
    <location>
        <begin position="39"/>
        <end position="182"/>
    </location>
</feature>
<dbReference type="Gene3D" id="3.10.580.10">
    <property type="entry name" value="CBS-domain"/>
    <property type="match status" value="1"/>
</dbReference>
<dbReference type="GO" id="GO:0097367">
    <property type="term" value="F:carbohydrate derivative binding"/>
    <property type="evidence" value="ECO:0007669"/>
    <property type="project" value="InterPro"/>
</dbReference>
<evidence type="ECO:0000256" key="1">
    <source>
        <dbReference type="ARBA" id="ARBA00008165"/>
    </source>
</evidence>
<dbReference type="Gene3D" id="3.40.50.10490">
    <property type="entry name" value="Glucose-6-phosphate isomerase like protein, domain 1"/>
    <property type="match status" value="1"/>
</dbReference>
<dbReference type="EMBL" id="CACVAS010000034">
    <property type="protein sequence ID" value="CAA6804369.1"/>
    <property type="molecule type" value="Genomic_DNA"/>
</dbReference>
<dbReference type="NCBIfam" id="TIGR00393">
    <property type="entry name" value="kpsF"/>
    <property type="match status" value="1"/>
</dbReference>
<evidence type="ECO:0000256" key="4">
    <source>
        <dbReference type="PIRNR" id="PIRNR004692"/>
    </source>
</evidence>
<dbReference type="Pfam" id="PF00571">
    <property type="entry name" value="CBS"/>
    <property type="match status" value="2"/>
</dbReference>
<dbReference type="GO" id="GO:0005975">
    <property type="term" value="P:carbohydrate metabolic process"/>
    <property type="evidence" value="ECO:0007669"/>
    <property type="project" value="InterPro"/>
</dbReference>
<reference evidence="10" key="1">
    <citation type="submission" date="2020-01" db="EMBL/GenBank/DDBJ databases">
        <authorList>
            <person name="Meier V. D."/>
            <person name="Meier V D."/>
        </authorList>
    </citation>
    <scope>NUCLEOTIDE SEQUENCE</scope>
    <source>
        <strain evidence="10">HLG_WM_MAG_01</strain>
    </source>
</reference>
<dbReference type="AlphaFoldDB" id="A0A6S6SHI3"/>
<dbReference type="CDD" id="cd05014">
    <property type="entry name" value="SIS_Kpsf"/>
    <property type="match status" value="1"/>
</dbReference>
<dbReference type="PROSITE" id="PS51464">
    <property type="entry name" value="SIS"/>
    <property type="match status" value="1"/>
</dbReference>
<keyword evidence="10" id="KW-0413">Isomerase</keyword>
<keyword evidence="3 7" id="KW-0129">CBS domain</keyword>
<feature type="site" description="Catalytically relevant" evidence="6">
    <location>
        <position position="191"/>
    </location>
</feature>
<dbReference type="PROSITE" id="PS51371">
    <property type="entry name" value="CBS"/>
    <property type="match status" value="2"/>
</dbReference>
<sequence length="324" mass="35145">MGEGKLMLNTIEIAKNIFTLEAKAINNLSSLLTNDFNDAVQHILTSKGRLVISGMGKSGHIGLKISATLASTGTPSFFMHPAEAMHGDLGMLTKDDILLAISNSGESEEILRIIPLIKRMGITLIGMSGKKNSTLAKSSDYFLNIFVEEEACPLQLAPTTSTTATLVMGDALAIAIMQERGFKAEDFAMYHPGGSLGRKLLTKVSDIMSSKALPIVQAESSFQEIIQTMTQGKLGLAIVMKEGCLIGVITDGDLRRALERNDKPRFEFVAKEIMTASPKTIHENAMADEAEQFMLKHKINDLVVVNDENNVLGVVQIFDTGSVW</sequence>
<evidence type="ECO:0000256" key="6">
    <source>
        <dbReference type="PIRSR" id="PIRSR004692-3"/>
    </source>
</evidence>
<dbReference type="PIRSF" id="PIRSF004692">
    <property type="entry name" value="KdsD_KpsF"/>
    <property type="match status" value="1"/>
</dbReference>
<gene>
    <name evidence="10" type="ORF">HELGO_WM81627</name>
</gene>
<evidence type="ECO:0000259" key="9">
    <source>
        <dbReference type="PROSITE" id="PS51464"/>
    </source>
</evidence>
<evidence type="ECO:0000259" key="8">
    <source>
        <dbReference type="PROSITE" id="PS51371"/>
    </source>
</evidence>
<dbReference type="FunFam" id="3.40.50.10490:FF:000011">
    <property type="entry name" value="Arabinose 5-phosphate isomerase"/>
    <property type="match status" value="1"/>
</dbReference>
<feature type="binding site" evidence="5">
    <location>
        <position position="80"/>
    </location>
    <ligand>
        <name>Zn(2+)</name>
        <dbReference type="ChEBI" id="CHEBI:29105"/>
    </ligand>
</feature>
<dbReference type="PANTHER" id="PTHR42745">
    <property type="match status" value="1"/>
</dbReference>
<dbReference type="CDD" id="cd04604">
    <property type="entry name" value="CBS_pair_SIS_assoc"/>
    <property type="match status" value="1"/>
</dbReference>
<evidence type="ECO:0000313" key="10">
    <source>
        <dbReference type="EMBL" id="CAA6804369.1"/>
    </source>
</evidence>
<dbReference type="Pfam" id="PF01380">
    <property type="entry name" value="SIS"/>
    <property type="match status" value="1"/>
</dbReference>
<accession>A0A6S6SHI3</accession>
<feature type="site" description="Catalytically relevant" evidence="6">
    <location>
        <position position="109"/>
    </location>
</feature>
<dbReference type="InterPro" id="IPR004800">
    <property type="entry name" value="KdsD/KpsF-type"/>
</dbReference>
<dbReference type="SMART" id="SM00116">
    <property type="entry name" value="CBS"/>
    <property type="match status" value="2"/>
</dbReference>
<dbReference type="InterPro" id="IPR000644">
    <property type="entry name" value="CBS_dom"/>
</dbReference>
<organism evidence="10">
    <name type="scientific">uncultured Sulfurovum sp</name>
    <dbReference type="NCBI Taxonomy" id="269237"/>
    <lineage>
        <taxon>Bacteria</taxon>
        <taxon>Pseudomonadati</taxon>
        <taxon>Campylobacterota</taxon>
        <taxon>Epsilonproteobacteria</taxon>
        <taxon>Campylobacterales</taxon>
        <taxon>Sulfurovaceae</taxon>
        <taxon>Sulfurovum</taxon>
        <taxon>environmental samples</taxon>
    </lineage>
</organism>
<feature type="domain" description="CBS" evidence="8">
    <location>
        <begin position="274"/>
        <end position="324"/>
    </location>
</feature>
<dbReference type="GO" id="GO:0046872">
    <property type="term" value="F:metal ion binding"/>
    <property type="evidence" value="ECO:0007669"/>
    <property type="project" value="UniProtKB-KW"/>
</dbReference>
<evidence type="ECO:0000256" key="7">
    <source>
        <dbReference type="PROSITE-ProRule" id="PRU00703"/>
    </source>
</evidence>
<dbReference type="EC" id="5.3.1.13" evidence="10"/>
<keyword evidence="5" id="KW-0862">Zinc</keyword>
<feature type="site" description="Catalytically relevant" evidence="6">
    <location>
        <position position="150"/>
    </location>
</feature>
<feature type="domain" description="CBS" evidence="8">
    <location>
        <begin position="208"/>
        <end position="265"/>
    </location>
</feature>
<dbReference type="InterPro" id="IPR046342">
    <property type="entry name" value="CBS_dom_sf"/>
</dbReference>
<comment type="similarity">
    <text evidence="1 4">Belongs to the SIS family. GutQ/KpsF subfamily.</text>
</comment>
<dbReference type="InterPro" id="IPR001347">
    <property type="entry name" value="SIS_dom"/>
</dbReference>
<protein>
    <submittedName>
        <fullName evidence="10">Arabinose 5-phosphate isomerase (EC)</fullName>
        <ecNumber evidence="10">5.3.1.13</ecNumber>
    </submittedName>
</protein>
<dbReference type="GO" id="GO:1901135">
    <property type="term" value="P:carbohydrate derivative metabolic process"/>
    <property type="evidence" value="ECO:0007669"/>
    <property type="project" value="InterPro"/>
</dbReference>
<name>A0A6S6SHI3_9BACT</name>
<evidence type="ECO:0000256" key="3">
    <source>
        <dbReference type="ARBA" id="ARBA00023122"/>
    </source>
</evidence>
<proteinExistence type="inferred from homology"/>
<dbReference type="PANTHER" id="PTHR42745:SF1">
    <property type="entry name" value="ARABINOSE 5-PHOSPHATE ISOMERASE KDSD"/>
    <property type="match status" value="1"/>
</dbReference>
<evidence type="ECO:0000256" key="5">
    <source>
        <dbReference type="PIRSR" id="PIRSR004692-2"/>
    </source>
</evidence>
<keyword evidence="5" id="KW-0479">Metal-binding</keyword>
<dbReference type="InterPro" id="IPR035474">
    <property type="entry name" value="SIS_Kpsf"/>
</dbReference>
<evidence type="ECO:0000256" key="2">
    <source>
        <dbReference type="ARBA" id="ARBA00022737"/>
    </source>
</evidence>
<dbReference type="InterPro" id="IPR046348">
    <property type="entry name" value="SIS_dom_sf"/>
</dbReference>
<dbReference type="SUPFAM" id="SSF53697">
    <property type="entry name" value="SIS domain"/>
    <property type="match status" value="1"/>
</dbReference>
<feature type="site" description="Catalytically relevant" evidence="6">
    <location>
        <position position="57"/>
    </location>
</feature>
<dbReference type="InterPro" id="IPR050986">
    <property type="entry name" value="GutQ/KpsF_isomerases"/>
</dbReference>
<keyword evidence="2" id="KW-0677">Repeat</keyword>